<feature type="region of interest" description="Disordered" evidence="1">
    <location>
        <begin position="1"/>
        <end position="69"/>
    </location>
</feature>
<organism evidence="2 3">
    <name type="scientific">Kwoniella heveanensis BCC8398</name>
    <dbReference type="NCBI Taxonomy" id="1296120"/>
    <lineage>
        <taxon>Eukaryota</taxon>
        <taxon>Fungi</taxon>
        <taxon>Dikarya</taxon>
        <taxon>Basidiomycota</taxon>
        <taxon>Agaricomycotina</taxon>
        <taxon>Tremellomycetes</taxon>
        <taxon>Tremellales</taxon>
        <taxon>Cryptococcaceae</taxon>
        <taxon>Kwoniella</taxon>
    </lineage>
</organism>
<reference evidence="2 3" key="1">
    <citation type="submission" date="2013-07" db="EMBL/GenBank/DDBJ databases">
        <title>The Genome Sequence of Cryptococcus heveanensis BCC8398.</title>
        <authorList>
            <consortium name="The Broad Institute Genome Sequencing Platform"/>
            <person name="Cuomo C."/>
            <person name="Litvintseva A."/>
            <person name="Chen Y."/>
            <person name="Heitman J."/>
            <person name="Sun S."/>
            <person name="Springer D."/>
            <person name="Dromer F."/>
            <person name="Young S.K."/>
            <person name="Zeng Q."/>
            <person name="Gargeya S."/>
            <person name="Fitzgerald M."/>
            <person name="Abouelleil A."/>
            <person name="Alvarado L."/>
            <person name="Berlin A.M."/>
            <person name="Chapman S.B."/>
            <person name="Dewar J."/>
            <person name="Goldberg J."/>
            <person name="Griggs A."/>
            <person name="Gujja S."/>
            <person name="Hansen M."/>
            <person name="Howarth C."/>
            <person name="Imamovic A."/>
            <person name="Larimer J."/>
            <person name="McCowan C."/>
            <person name="Murphy C."/>
            <person name="Pearson M."/>
            <person name="Priest M."/>
            <person name="Roberts A."/>
            <person name="Saif S."/>
            <person name="Shea T."/>
            <person name="Sykes S."/>
            <person name="Wortman J."/>
            <person name="Nusbaum C."/>
            <person name="Birren B."/>
        </authorList>
    </citation>
    <scope>NUCLEOTIDE SEQUENCE [LARGE SCALE GENOMIC DNA]</scope>
    <source>
        <strain evidence="2 3">BCC8398</strain>
    </source>
</reference>
<sequence length="501" mass="57272">MGSAASRANKAHEAQRRKVLYRSGPSDREPAPPYISHSGDPRSTPFAAFDDDDILAHNNSDPPAPLSDQVIGKQQSNAVEKLPMEIWYMIIPHLRRKVGPVGLRNRDPDDYKQKDLASVMRVCKCFHLIAGPILYARVVTDSPAKLVYGLDHKPKLGGRFTKLQLLGFIRRLDLCYKRVEAHGKEAMKFRFASYNSYELGQSKLEKGLSLLVWDYKSSQKAGEVLFKLKGGKVFLNLEVVTTGAFGERPDLHWDPGYRLYPDELDRKGFKYRILPLEKFRKKYVEVSTTQQLAYQIYVDASPKHICTNDTIGPFALRSEGLIRAQIEGWMRPPISHTTHVYPRQVAEEMLMHIARGTLSRWVIDYTYFLDDASDPHRYEFTAGSYEYIYTNLGKRCWEVIIWLKRRIAGAQAKFNAQTAAGRGHADSLIEIYGVTEMEFIYQAWVYCNNRLLQPGQWDDDWTQDHLLNIVHGWLDLPADDTKIKLISGRSGRCPACGYSSF</sequence>
<proteinExistence type="predicted"/>
<dbReference type="Proteomes" id="UP000092666">
    <property type="component" value="Unassembled WGS sequence"/>
</dbReference>
<evidence type="ECO:0000256" key="1">
    <source>
        <dbReference type="SAM" id="MobiDB-lite"/>
    </source>
</evidence>
<accession>A0A1B9GW79</accession>
<evidence type="ECO:0000313" key="3">
    <source>
        <dbReference type="Proteomes" id="UP000092666"/>
    </source>
</evidence>
<dbReference type="OrthoDB" id="2561006at2759"/>
<dbReference type="EMBL" id="KI669499">
    <property type="protein sequence ID" value="OCF35271.1"/>
    <property type="molecule type" value="Genomic_DNA"/>
</dbReference>
<dbReference type="AlphaFoldDB" id="A0A1B9GW79"/>
<reference evidence="3" key="2">
    <citation type="submission" date="2013-12" db="EMBL/GenBank/DDBJ databases">
        <title>Evolution of pathogenesis and genome organization in the Tremellales.</title>
        <authorList>
            <person name="Cuomo C."/>
            <person name="Litvintseva A."/>
            <person name="Heitman J."/>
            <person name="Chen Y."/>
            <person name="Sun S."/>
            <person name="Springer D."/>
            <person name="Dromer F."/>
            <person name="Young S."/>
            <person name="Zeng Q."/>
            <person name="Chapman S."/>
            <person name="Gujja S."/>
            <person name="Saif S."/>
            <person name="Birren B."/>
        </authorList>
    </citation>
    <scope>NUCLEOTIDE SEQUENCE [LARGE SCALE GENOMIC DNA]</scope>
    <source>
        <strain evidence="3">BCC8398</strain>
    </source>
</reference>
<protein>
    <submittedName>
        <fullName evidence="2">Uncharacterized protein</fullName>
    </submittedName>
</protein>
<keyword evidence="3" id="KW-1185">Reference proteome</keyword>
<gene>
    <name evidence="2" type="ORF">I316_02817</name>
</gene>
<name>A0A1B9GW79_9TREE</name>
<evidence type="ECO:0000313" key="2">
    <source>
        <dbReference type="EMBL" id="OCF35271.1"/>
    </source>
</evidence>